<dbReference type="InterPro" id="IPR011701">
    <property type="entry name" value="MFS"/>
</dbReference>
<feature type="domain" description="Major facilitator superfamily (MFS) profile" evidence="6">
    <location>
        <begin position="1"/>
        <end position="395"/>
    </location>
</feature>
<dbReference type="AlphaFoldDB" id="A0A9X3S9L1"/>
<feature type="transmembrane region" description="Helical" evidence="5">
    <location>
        <begin position="176"/>
        <end position="194"/>
    </location>
</feature>
<gene>
    <name evidence="7" type="ORF">OJ997_03545</name>
</gene>
<proteinExistence type="predicted"/>
<dbReference type="GO" id="GO:0005886">
    <property type="term" value="C:plasma membrane"/>
    <property type="evidence" value="ECO:0007669"/>
    <property type="project" value="UniProtKB-SubCell"/>
</dbReference>
<feature type="transmembrane region" description="Helical" evidence="5">
    <location>
        <begin position="108"/>
        <end position="125"/>
    </location>
</feature>
<reference evidence="7" key="1">
    <citation type="submission" date="2022-10" db="EMBL/GenBank/DDBJ databases">
        <title>The WGS of Solirubrobacter phytolaccae KCTC 29190.</title>
        <authorList>
            <person name="Jiang Z."/>
        </authorList>
    </citation>
    <scope>NUCLEOTIDE SEQUENCE</scope>
    <source>
        <strain evidence="7">KCTC 29190</strain>
    </source>
</reference>
<accession>A0A9X3S9L1</accession>
<dbReference type="Pfam" id="PF07690">
    <property type="entry name" value="MFS_1"/>
    <property type="match status" value="1"/>
</dbReference>
<feature type="transmembrane region" description="Helical" evidence="5">
    <location>
        <begin position="53"/>
        <end position="71"/>
    </location>
</feature>
<dbReference type="RefSeq" id="WP_270023632.1">
    <property type="nucleotide sequence ID" value="NZ_JAPDDP010000004.1"/>
</dbReference>
<evidence type="ECO:0000256" key="2">
    <source>
        <dbReference type="ARBA" id="ARBA00022692"/>
    </source>
</evidence>
<evidence type="ECO:0000313" key="8">
    <source>
        <dbReference type="Proteomes" id="UP001147653"/>
    </source>
</evidence>
<sequence length="400" mass="39754">MTASGVGRYRALVRISGARAPLILSTAGSMPIGMYGLAILLLARDGGGTFAEAGRVVGAFSLANAFGAVAQGRLMDRFGQTRVLRIAVAGHLPALIALVLAARAGSSAWVLAALALCGGATLPQLPAAMRSLWTMLVPDPTLRGTAYALVAVVFEVAVVTAPALVAAIVAVFSPEVAVLAAGTLATASVVGFTVTRASRTWRGEPHEVGWLGPLGAPGMRTVIAVLALFGTAVGIVQVAVPAFADERGSAATGGVLLAALSAGSLVGGLVYGLRTWPGSLPLRLPLLLLALGGLLALLAVASTNVLLAVLLVACGVLFAPTTVVGSTLLDTVAPAGTVTEAFAAMVMGIVAGTAIGNALGGSLIESGSFEVSVLVAGAVAVTGAALAFVRRGTLRVQTQA</sequence>
<dbReference type="SUPFAM" id="SSF103473">
    <property type="entry name" value="MFS general substrate transporter"/>
    <property type="match status" value="1"/>
</dbReference>
<feature type="transmembrane region" description="Helical" evidence="5">
    <location>
        <begin position="21"/>
        <end position="41"/>
    </location>
</feature>
<dbReference type="Proteomes" id="UP001147653">
    <property type="component" value="Unassembled WGS sequence"/>
</dbReference>
<keyword evidence="4 5" id="KW-0472">Membrane</keyword>
<dbReference type="Gene3D" id="1.20.1250.20">
    <property type="entry name" value="MFS general substrate transporter like domains"/>
    <property type="match status" value="1"/>
</dbReference>
<keyword evidence="3 5" id="KW-1133">Transmembrane helix</keyword>
<feature type="transmembrane region" description="Helical" evidence="5">
    <location>
        <begin position="146"/>
        <end position="170"/>
    </location>
</feature>
<feature type="transmembrane region" description="Helical" evidence="5">
    <location>
        <begin position="341"/>
        <end position="359"/>
    </location>
</feature>
<dbReference type="PROSITE" id="PS50850">
    <property type="entry name" value="MFS"/>
    <property type="match status" value="1"/>
</dbReference>
<feature type="transmembrane region" description="Helical" evidence="5">
    <location>
        <begin position="307"/>
        <end position="329"/>
    </location>
</feature>
<feature type="transmembrane region" description="Helical" evidence="5">
    <location>
        <begin position="83"/>
        <end position="102"/>
    </location>
</feature>
<evidence type="ECO:0000256" key="4">
    <source>
        <dbReference type="ARBA" id="ARBA00023136"/>
    </source>
</evidence>
<organism evidence="7 8">
    <name type="scientific">Solirubrobacter phytolaccae</name>
    <dbReference type="NCBI Taxonomy" id="1404360"/>
    <lineage>
        <taxon>Bacteria</taxon>
        <taxon>Bacillati</taxon>
        <taxon>Actinomycetota</taxon>
        <taxon>Thermoleophilia</taxon>
        <taxon>Solirubrobacterales</taxon>
        <taxon>Solirubrobacteraceae</taxon>
        <taxon>Solirubrobacter</taxon>
    </lineage>
</organism>
<protein>
    <submittedName>
        <fullName evidence="7">MFS transporter</fullName>
    </submittedName>
</protein>
<feature type="transmembrane region" description="Helical" evidence="5">
    <location>
        <begin position="371"/>
        <end position="389"/>
    </location>
</feature>
<feature type="transmembrane region" description="Helical" evidence="5">
    <location>
        <begin position="222"/>
        <end position="244"/>
    </location>
</feature>
<dbReference type="GO" id="GO:0022857">
    <property type="term" value="F:transmembrane transporter activity"/>
    <property type="evidence" value="ECO:0007669"/>
    <property type="project" value="InterPro"/>
</dbReference>
<keyword evidence="8" id="KW-1185">Reference proteome</keyword>
<evidence type="ECO:0000259" key="6">
    <source>
        <dbReference type="PROSITE" id="PS50850"/>
    </source>
</evidence>
<evidence type="ECO:0000256" key="3">
    <source>
        <dbReference type="ARBA" id="ARBA00022989"/>
    </source>
</evidence>
<evidence type="ECO:0000256" key="1">
    <source>
        <dbReference type="ARBA" id="ARBA00004651"/>
    </source>
</evidence>
<dbReference type="InterPro" id="IPR020846">
    <property type="entry name" value="MFS_dom"/>
</dbReference>
<comment type="subcellular location">
    <subcellularLocation>
        <location evidence="1">Cell membrane</location>
        <topology evidence="1">Multi-pass membrane protein</topology>
    </subcellularLocation>
</comment>
<dbReference type="PANTHER" id="PTHR23542">
    <property type="match status" value="1"/>
</dbReference>
<dbReference type="PANTHER" id="PTHR23542:SF1">
    <property type="entry name" value="MAJOR FACILITATOR SUPERFAMILY (MFS) PROFILE DOMAIN-CONTAINING PROTEIN"/>
    <property type="match status" value="1"/>
</dbReference>
<feature type="transmembrane region" description="Helical" evidence="5">
    <location>
        <begin position="284"/>
        <end position="301"/>
    </location>
</feature>
<name>A0A9X3S9L1_9ACTN</name>
<evidence type="ECO:0000256" key="5">
    <source>
        <dbReference type="SAM" id="Phobius"/>
    </source>
</evidence>
<feature type="transmembrane region" description="Helical" evidence="5">
    <location>
        <begin position="250"/>
        <end position="272"/>
    </location>
</feature>
<keyword evidence="2 5" id="KW-0812">Transmembrane</keyword>
<comment type="caution">
    <text evidence="7">The sequence shown here is derived from an EMBL/GenBank/DDBJ whole genome shotgun (WGS) entry which is preliminary data.</text>
</comment>
<dbReference type="InterPro" id="IPR036259">
    <property type="entry name" value="MFS_trans_sf"/>
</dbReference>
<dbReference type="EMBL" id="JAPDDP010000004">
    <property type="protein sequence ID" value="MDA0179360.1"/>
    <property type="molecule type" value="Genomic_DNA"/>
</dbReference>
<evidence type="ECO:0000313" key="7">
    <source>
        <dbReference type="EMBL" id="MDA0179360.1"/>
    </source>
</evidence>